<reference evidence="2 3" key="1">
    <citation type="submission" date="2016-08" db="EMBL/GenBank/DDBJ databases">
        <authorList>
            <person name="Seilhamer J.J."/>
        </authorList>
    </citation>
    <scope>NUCLEOTIDE SEQUENCE [LARGE SCALE GENOMIC DNA]</scope>
    <source>
        <strain evidence="2">Buetzberg</strain>
    </source>
</reference>
<dbReference type="STRING" id="118062.MCBB_0456"/>
<dbReference type="RefSeq" id="WP_071906176.1">
    <property type="nucleotide sequence ID" value="NZ_LT607756.1"/>
</dbReference>
<dbReference type="InterPro" id="IPR016181">
    <property type="entry name" value="Acyl_CoA_acyltransferase"/>
</dbReference>
<evidence type="ECO:0000259" key="1">
    <source>
        <dbReference type="PROSITE" id="PS51186"/>
    </source>
</evidence>
<dbReference type="PIRSF" id="PIRSF037663">
    <property type="entry name" value="Acetyltransf_GNAT_prd"/>
    <property type="match status" value="1"/>
</dbReference>
<dbReference type="GO" id="GO:0016747">
    <property type="term" value="F:acyltransferase activity, transferring groups other than amino-acyl groups"/>
    <property type="evidence" value="ECO:0007669"/>
    <property type="project" value="InterPro"/>
</dbReference>
<dbReference type="Pfam" id="PF00583">
    <property type="entry name" value="Acetyltransf_1"/>
    <property type="match status" value="1"/>
</dbReference>
<name>A0A1D3L052_9EURY</name>
<accession>A0A1D3L052</accession>
<dbReference type="Gene3D" id="3.40.630.30">
    <property type="match status" value="1"/>
</dbReference>
<protein>
    <recommendedName>
        <fullName evidence="1">N-acetyltransferase domain-containing protein</fullName>
    </recommendedName>
</protein>
<gene>
    <name evidence="2" type="primary">yqjY</name>
    <name evidence="2" type="ORF">MCBB_0456</name>
</gene>
<dbReference type="Proteomes" id="UP000094707">
    <property type="component" value="Chromosome I"/>
</dbReference>
<dbReference type="InterPro" id="IPR050276">
    <property type="entry name" value="MshD_Acetyltransferase"/>
</dbReference>
<dbReference type="SUPFAM" id="SSF55729">
    <property type="entry name" value="Acyl-CoA N-acyltransferases (Nat)"/>
    <property type="match status" value="1"/>
</dbReference>
<dbReference type="CDD" id="cd04301">
    <property type="entry name" value="NAT_SF"/>
    <property type="match status" value="1"/>
</dbReference>
<dbReference type="InterPro" id="IPR000182">
    <property type="entry name" value="GNAT_dom"/>
</dbReference>
<organism evidence="2 3">
    <name type="scientific">Methanobacterium congolense</name>
    <dbReference type="NCBI Taxonomy" id="118062"/>
    <lineage>
        <taxon>Archaea</taxon>
        <taxon>Methanobacteriati</taxon>
        <taxon>Methanobacteriota</taxon>
        <taxon>Methanomada group</taxon>
        <taxon>Methanobacteria</taxon>
        <taxon>Methanobacteriales</taxon>
        <taxon>Methanobacteriaceae</taxon>
        <taxon>Methanobacterium</taxon>
    </lineage>
</organism>
<evidence type="ECO:0000313" key="3">
    <source>
        <dbReference type="Proteomes" id="UP000094707"/>
    </source>
</evidence>
<dbReference type="KEGG" id="mcub:MCBB_0456"/>
<dbReference type="AlphaFoldDB" id="A0A1D3L052"/>
<dbReference type="PANTHER" id="PTHR43617">
    <property type="entry name" value="L-AMINO ACID N-ACETYLTRANSFERASE"/>
    <property type="match status" value="1"/>
</dbReference>
<evidence type="ECO:0000313" key="2">
    <source>
        <dbReference type="EMBL" id="SCG85032.1"/>
    </source>
</evidence>
<feature type="domain" description="N-acetyltransferase" evidence="1">
    <location>
        <begin position="4"/>
        <end position="149"/>
    </location>
</feature>
<dbReference type="GeneID" id="30411316"/>
<dbReference type="EMBL" id="LT607756">
    <property type="protein sequence ID" value="SCG85032.1"/>
    <property type="molecule type" value="Genomic_DNA"/>
</dbReference>
<dbReference type="OrthoDB" id="43754at2157"/>
<sequence length="162" mass="18478">MKNIRIRNLEEEDLIQIAELAGKCSPMITEKNSVYHLFTKFFKRTSFVVEDHGKGIMGFLLGFISQENINEAYIHLLCVKPGFKKEGLASCLLKNLFEVLKAAGCRRVFLVTNPRNKVAISFYKDLGFTEYETDQTMNINGLKVARDYSGPGDHKVVFFKMV</sequence>
<proteinExistence type="predicted"/>
<dbReference type="InterPro" id="IPR017255">
    <property type="entry name" value="AcTrfase_GNAT_prd"/>
</dbReference>
<keyword evidence="3" id="KW-1185">Reference proteome</keyword>
<dbReference type="PROSITE" id="PS51186">
    <property type="entry name" value="GNAT"/>
    <property type="match status" value="1"/>
</dbReference>